<dbReference type="RefSeq" id="WP_096805956.1">
    <property type="nucleotide sequence ID" value="NZ_CP022196.1"/>
</dbReference>
<organism evidence="7 8">
    <name type="scientific">Celeribacter ethanolicus</name>
    <dbReference type="NCBI Taxonomy" id="1758178"/>
    <lineage>
        <taxon>Bacteria</taxon>
        <taxon>Pseudomonadati</taxon>
        <taxon>Pseudomonadota</taxon>
        <taxon>Alphaproteobacteria</taxon>
        <taxon>Rhodobacterales</taxon>
        <taxon>Roseobacteraceae</taxon>
        <taxon>Celeribacter</taxon>
    </lineage>
</organism>
<keyword evidence="4 5" id="KW-0472">Membrane</keyword>
<dbReference type="GO" id="GO:0005886">
    <property type="term" value="C:plasma membrane"/>
    <property type="evidence" value="ECO:0007669"/>
    <property type="project" value="TreeGrafter"/>
</dbReference>
<evidence type="ECO:0000313" key="8">
    <source>
        <dbReference type="Proteomes" id="UP000217935"/>
    </source>
</evidence>
<comment type="subcellular location">
    <subcellularLocation>
        <location evidence="1">Membrane</location>
        <topology evidence="1">Multi-pass membrane protein</topology>
    </subcellularLocation>
</comment>
<accession>A0A291GD04</accession>
<dbReference type="InterPro" id="IPR004481">
    <property type="entry name" value="K/Na/Ca-exchanger"/>
</dbReference>
<feature type="transmembrane region" description="Helical" evidence="5">
    <location>
        <begin position="237"/>
        <end position="259"/>
    </location>
</feature>
<evidence type="ECO:0000256" key="1">
    <source>
        <dbReference type="ARBA" id="ARBA00004141"/>
    </source>
</evidence>
<feature type="transmembrane region" description="Helical" evidence="5">
    <location>
        <begin position="6"/>
        <end position="25"/>
    </location>
</feature>
<feature type="transmembrane region" description="Helical" evidence="5">
    <location>
        <begin position="207"/>
        <end position="230"/>
    </location>
</feature>
<dbReference type="InterPro" id="IPR044880">
    <property type="entry name" value="NCX_ion-bd_dom_sf"/>
</dbReference>
<feature type="transmembrane region" description="Helical" evidence="5">
    <location>
        <begin position="124"/>
        <end position="143"/>
    </location>
</feature>
<keyword evidence="3 5" id="KW-1133">Transmembrane helix</keyword>
<feature type="transmembrane region" description="Helical" evidence="5">
    <location>
        <begin position="271"/>
        <end position="288"/>
    </location>
</feature>
<evidence type="ECO:0000259" key="6">
    <source>
        <dbReference type="Pfam" id="PF01699"/>
    </source>
</evidence>
<evidence type="ECO:0000256" key="3">
    <source>
        <dbReference type="ARBA" id="ARBA00022989"/>
    </source>
</evidence>
<dbReference type="OrthoDB" id="9794225at2"/>
<dbReference type="InterPro" id="IPR004837">
    <property type="entry name" value="NaCa_Exmemb"/>
</dbReference>
<dbReference type="Proteomes" id="UP000217935">
    <property type="component" value="Chromosome"/>
</dbReference>
<evidence type="ECO:0000313" key="7">
    <source>
        <dbReference type="EMBL" id="ATG48085.1"/>
    </source>
</evidence>
<dbReference type="AlphaFoldDB" id="A0A291GD04"/>
<proteinExistence type="predicted"/>
<feature type="domain" description="Sodium/calcium exchanger membrane region" evidence="6">
    <location>
        <begin position="173"/>
        <end position="313"/>
    </location>
</feature>
<dbReference type="GO" id="GO:0008273">
    <property type="term" value="F:calcium, potassium:sodium antiporter activity"/>
    <property type="evidence" value="ECO:0007669"/>
    <property type="project" value="TreeGrafter"/>
</dbReference>
<dbReference type="EMBL" id="CP022196">
    <property type="protein sequence ID" value="ATG48085.1"/>
    <property type="molecule type" value="Genomic_DNA"/>
</dbReference>
<dbReference type="PANTHER" id="PTHR10846:SF8">
    <property type="entry name" value="INNER MEMBRANE PROTEIN YRBG"/>
    <property type="match status" value="1"/>
</dbReference>
<dbReference type="KEGG" id="ceh:CEW89_11210"/>
<dbReference type="STRING" id="1758178.GCA_001550095_03724"/>
<feature type="transmembrane region" description="Helical" evidence="5">
    <location>
        <begin position="66"/>
        <end position="89"/>
    </location>
</feature>
<reference evidence="7 8" key="1">
    <citation type="submission" date="2017-06" db="EMBL/GenBank/DDBJ databases">
        <title>Celeribacter sp. TSPH2 complete genome sequence.</title>
        <authorList>
            <person name="Woo J.-H."/>
            <person name="Kim H.-S."/>
        </authorList>
    </citation>
    <scope>NUCLEOTIDE SEQUENCE [LARGE SCALE GENOMIC DNA]</scope>
    <source>
        <strain evidence="7 8">TSPH2</strain>
    </source>
</reference>
<dbReference type="Pfam" id="PF01699">
    <property type="entry name" value="Na_Ca_ex"/>
    <property type="match status" value="2"/>
</dbReference>
<evidence type="ECO:0000256" key="5">
    <source>
        <dbReference type="SAM" id="Phobius"/>
    </source>
</evidence>
<sequence length="314" mass="33157">MDFIYAVAGLIILLIAGDMLVRGAVNLSLRLGIPALIVSLTVVAFGTSAPELLVSVSAIYDGAPGLALGNVIGSNTANVLLVLGIPALISTLHVIDNSTRASYLQMIGATVLFILLALRGRFDWIAGVILLMALFSMIGHAIYKARCHRVAQREVAAEEVEGADPDMPWIKIVGFLLVGLIGLPLGADILVDASTNIARAFNVSDEVIGLTLVALGTSLPELATTVMAALRKQADVAFGNVIGSNMFNLLGIIGVSSLVGQLPVDKDLMDFDIWVMLGVSLLLGLFVLKRIDITRVWGIVLSVLYVLYVLAVLG</sequence>
<dbReference type="Gene3D" id="1.20.1420.30">
    <property type="entry name" value="NCX, central ion-binding region"/>
    <property type="match status" value="1"/>
</dbReference>
<keyword evidence="8" id="KW-1185">Reference proteome</keyword>
<name>A0A291GD04_9RHOB</name>
<evidence type="ECO:0000256" key="4">
    <source>
        <dbReference type="ARBA" id="ARBA00023136"/>
    </source>
</evidence>
<feature type="transmembrane region" description="Helical" evidence="5">
    <location>
        <begin position="37"/>
        <end position="60"/>
    </location>
</feature>
<keyword evidence="2 5" id="KW-0812">Transmembrane</keyword>
<dbReference type="PANTHER" id="PTHR10846">
    <property type="entry name" value="SODIUM/POTASSIUM/CALCIUM EXCHANGER"/>
    <property type="match status" value="1"/>
</dbReference>
<feature type="transmembrane region" description="Helical" evidence="5">
    <location>
        <begin position="169"/>
        <end position="187"/>
    </location>
</feature>
<evidence type="ECO:0000256" key="2">
    <source>
        <dbReference type="ARBA" id="ARBA00022692"/>
    </source>
</evidence>
<dbReference type="GO" id="GO:0006874">
    <property type="term" value="P:intracellular calcium ion homeostasis"/>
    <property type="evidence" value="ECO:0007669"/>
    <property type="project" value="TreeGrafter"/>
</dbReference>
<protein>
    <submittedName>
        <fullName evidence="7">Sodium:proton exchanger</fullName>
    </submittedName>
</protein>
<gene>
    <name evidence="7" type="ORF">CEW89_11210</name>
</gene>
<feature type="transmembrane region" description="Helical" evidence="5">
    <location>
        <begin position="101"/>
        <end position="118"/>
    </location>
</feature>
<dbReference type="NCBIfam" id="TIGR00367">
    <property type="entry name" value="calcium/sodium antiporter"/>
    <property type="match status" value="1"/>
</dbReference>
<feature type="transmembrane region" description="Helical" evidence="5">
    <location>
        <begin position="295"/>
        <end position="313"/>
    </location>
</feature>
<dbReference type="GO" id="GO:0005262">
    <property type="term" value="F:calcium channel activity"/>
    <property type="evidence" value="ECO:0007669"/>
    <property type="project" value="TreeGrafter"/>
</dbReference>
<feature type="domain" description="Sodium/calcium exchanger membrane region" evidence="6">
    <location>
        <begin position="3"/>
        <end position="135"/>
    </location>
</feature>